<dbReference type="GO" id="GO:0005581">
    <property type="term" value="C:collagen trimer"/>
    <property type="evidence" value="ECO:0007669"/>
    <property type="project" value="UniProtKB-KW"/>
</dbReference>
<evidence type="ECO:0000256" key="4">
    <source>
        <dbReference type="ARBA" id="ARBA00023119"/>
    </source>
</evidence>
<dbReference type="InterPro" id="IPR008983">
    <property type="entry name" value="Tumour_necrosis_fac-like_dom"/>
</dbReference>
<reference evidence="5" key="1">
    <citation type="submission" date="2015-10" db="EMBL/GenBank/DDBJ databases">
        <title>EvidentialGene: Evidence-directed Construction of Complete mRNA Transcriptomes without Genomes.</title>
        <authorList>
            <person name="Gilbert D.G."/>
        </authorList>
    </citation>
    <scope>NUCLEOTIDE SEQUENCE</scope>
</reference>
<dbReference type="InterPro" id="IPR036056">
    <property type="entry name" value="Fibrinogen-like_C"/>
</dbReference>
<dbReference type="OrthoDB" id="6355514at2759"/>
<dbReference type="PANTHER" id="PTHR22923">
    <property type="entry name" value="CEREBELLIN-RELATED"/>
    <property type="match status" value="1"/>
</dbReference>
<keyword evidence="4" id="KW-0176">Collagen</keyword>
<dbReference type="Gene3D" id="2.60.120.1000">
    <property type="match status" value="1"/>
</dbReference>
<organism evidence="5">
    <name type="scientific">Daphnia magna</name>
    <dbReference type="NCBI Taxonomy" id="35525"/>
    <lineage>
        <taxon>Eukaryota</taxon>
        <taxon>Metazoa</taxon>
        <taxon>Ecdysozoa</taxon>
        <taxon>Arthropoda</taxon>
        <taxon>Crustacea</taxon>
        <taxon>Branchiopoda</taxon>
        <taxon>Diplostraca</taxon>
        <taxon>Cladocera</taxon>
        <taxon>Anomopoda</taxon>
        <taxon>Daphniidae</taxon>
        <taxon>Daphnia</taxon>
    </lineage>
</organism>
<dbReference type="SUPFAM" id="SSF49842">
    <property type="entry name" value="TNF-like"/>
    <property type="match status" value="1"/>
</dbReference>
<dbReference type="GO" id="GO:0005615">
    <property type="term" value="C:extracellular space"/>
    <property type="evidence" value="ECO:0007669"/>
    <property type="project" value="TreeGrafter"/>
</dbReference>
<dbReference type="GO" id="GO:0005201">
    <property type="term" value="F:extracellular matrix structural constituent"/>
    <property type="evidence" value="ECO:0007669"/>
    <property type="project" value="InterPro"/>
</dbReference>
<name>A0A0P6I048_9CRUS</name>
<dbReference type="Pfam" id="PF00386">
    <property type="entry name" value="C1q"/>
    <property type="match status" value="1"/>
</dbReference>
<dbReference type="Gene3D" id="2.60.120.40">
    <property type="match status" value="1"/>
</dbReference>
<dbReference type="EMBL" id="GDIQ01019377">
    <property type="protein sequence ID" value="JAN75360.1"/>
    <property type="molecule type" value="Transcribed_RNA"/>
</dbReference>
<dbReference type="Pfam" id="PF01410">
    <property type="entry name" value="COLFI"/>
    <property type="match status" value="1"/>
</dbReference>
<protein>
    <submittedName>
        <fullName evidence="5">Contactin-associated protein 1</fullName>
    </submittedName>
</protein>
<proteinExistence type="predicted"/>
<dbReference type="NCBIfam" id="NF040941">
    <property type="entry name" value="GGGWT_bact"/>
    <property type="match status" value="1"/>
</dbReference>
<accession>A0A0P6I048</accession>
<dbReference type="SMART" id="SM00110">
    <property type="entry name" value="C1Q"/>
    <property type="match status" value="1"/>
</dbReference>
<evidence type="ECO:0000256" key="2">
    <source>
        <dbReference type="ARBA" id="ARBA00022525"/>
    </source>
</evidence>
<dbReference type="AlphaFoldDB" id="A0A0P6I048"/>
<evidence type="ECO:0000313" key="5">
    <source>
        <dbReference type="EMBL" id="JAN75360.1"/>
    </source>
</evidence>
<dbReference type="InterPro" id="IPR000885">
    <property type="entry name" value="Fib_collagen_C"/>
</dbReference>
<dbReference type="PANTHER" id="PTHR22923:SF62">
    <property type="entry name" value="CVP18"/>
    <property type="match status" value="1"/>
</dbReference>
<comment type="subcellular location">
    <subcellularLocation>
        <location evidence="1">Secreted</location>
    </subcellularLocation>
</comment>
<evidence type="ECO:0000256" key="1">
    <source>
        <dbReference type="ARBA" id="ARBA00004613"/>
    </source>
</evidence>
<evidence type="ECO:0000256" key="3">
    <source>
        <dbReference type="ARBA" id="ARBA00022729"/>
    </source>
</evidence>
<dbReference type="SUPFAM" id="SSF56496">
    <property type="entry name" value="Fibrinogen C-terminal domain-like"/>
    <property type="match status" value="1"/>
</dbReference>
<keyword evidence="2" id="KW-0964">Secreted</keyword>
<keyword evidence="3" id="KW-0732">Signal</keyword>
<dbReference type="PROSITE" id="PS50871">
    <property type="entry name" value="C1Q"/>
    <property type="match status" value="1"/>
</dbReference>
<dbReference type="InterPro" id="IPR050822">
    <property type="entry name" value="Cerebellin_Synaptic_Org"/>
</dbReference>
<sequence>MDRHLGSLCTSEKLKFFLPIDSLHAEQVPVSQLFIPICILFLGAWPYLTAATTLEELQLQLNQLTKNYKILEEKVARLELAQHVANQSARKISISRTCRETRDADPSLSSGMYWIDPDGQGVGDDPIYVFCNMTTGSTAVPHDSESPTDVGHCADPGCYSRAVNYVASSRQMLALAELSAQCYQSIKYDCNYAPLELNDVAYAWWNDKYGNPQYYWAGSNNSVHTCQCGIDGNCVDPAAKCNCDAAAPVQLTDDGVVTNKEVLPITKLNFGRTQFETSSGVHTLGPFECTGQVVVDRMPSSCEDLWKTGHTLSGLYSVVGVSMVESVYCDFSKMPHESGFQNWIGFVDIKSSPTYFYVRKLYNYFAQLTTPIPFETEIVNVGRSMNLTTGIFTAPRTGKYFFSASGNTNFPASSYTLLFDITLYKNGYSVGKIRTDSYSSSPNLKTFTLQTILDLQVGDEIWLGISMLPQEAFIFGYEYSHFTGFLLEESISNSLNSLN</sequence>
<dbReference type="InterPro" id="IPR001073">
    <property type="entry name" value="C1q_dom"/>
</dbReference>